<evidence type="ECO:0000313" key="2">
    <source>
        <dbReference type="EMBL" id="MCD9098966.1"/>
    </source>
</evidence>
<name>A0ABS8UJS0_9GAMM</name>
<reference evidence="2" key="1">
    <citation type="submission" date="2021-12" db="EMBL/GenBank/DDBJ databases">
        <authorList>
            <person name="Ulrich A."/>
        </authorList>
    </citation>
    <scope>NUCLEOTIDE SEQUENCE</scope>
    <source>
        <strain evidence="2">A1P009</strain>
    </source>
</reference>
<feature type="transmembrane region" description="Helical" evidence="1">
    <location>
        <begin position="54"/>
        <end position="75"/>
    </location>
</feature>
<evidence type="ECO:0000256" key="1">
    <source>
        <dbReference type="SAM" id="Phobius"/>
    </source>
</evidence>
<reference evidence="2" key="2">
    <citation type="journal article" date="2022" name="Syst. Appl. Microbiol.">
        <title>Physiological and genomic characterisation of Luteimonas fraxinea sp. nov., a bacterial species associated with trees tolerant to ash dieback.</title>
        <authorList>
            <person name="Ulrich K."/>
            <person name="Becker R."/>
            <person name="Behrendt U."/>
            <person name="Kube M."/>
            <person name="Schneck V."/>
            <person name="Ulrich A."/>
        </authorList>
    </citation>
    <scope>NUCLEOTIDE SEQUENCE</scope>
    <source>
        <strain evidence="2">A1P009</strain>
    </source>
</reference>
<keyword evidence="3" id="KW-1185">Reference proteome</keyword>
<dbReference type="Proteomes" id="UP001430360">
    <property type="component" value="Unassembled WGS sequence"/>
</dbReference>
<organism evidence="2 3">
    <name type="scientific">Luteimonas fraxinea</name>
    <dbReference type="NCBI Taxonomy" id="2901869"/>
    <lineage>
        <taxon>Bacteria</taxon>
        <taxon>Pseudomonadati</taxon>
        <taxon>Pseudomonadota</taxon>
        <taxon>Gammaproteobacteria</taxon>
        <taxon>Lysobacterales</taxon>
        <taxon>Lysobacteraceae</taxon>
        <taxon>Luteimonas</taxon>
    </lineage>
</organism>
<gene>
    <name evidence="2" type="ORF">LTT95_18730</name>
</gene>
<comment type="caution">
    <text evidence="2">The sequence shown here is derived from an EMBL/GenBank/DDBJ whole genome shotgun (WGS) entry which is preliminary data.</text>
</comment>
<evidence type="ECO:0000313" key="3">
    <source>
        <dbReference type="Proteomes" id="UP001430360"/>
    </source>
</evidence>
<proteinExistence type="predicted"/>
<keyword evidence="1" id="KW-0472">Membrane</keyword>
<dbReference type="EMBL" id="JAJQKU010000011">
    <property type="protein sequence ID" value="MCD9098966.1"/>
    <property type="molecule type" value="Genomic_DNA"/>
</dbReference>
<sequence>MTGIVAALANAIPYLVTRGAYQHDGQEVAGVPFAFRRVGGDCWRAACDTYAFHMGYFVADLALAVAFALLMGALATRAGRTRRRAL</sequence>
<accession>A0ABS8UJS0</accession>
<keyword evidence="1" id="KW-0812">Transmembrane</keyword>
<dbReference type="RefSeq" id="WP_232138409.1">
    <property type="nucleotide sequence ID" value="NZ_CP089507.1"/>
</dbReference>
<keyword evidence="1" id="KW-1133">Transmembrane helix</keyword>
<protein>
    <submittedName>
        <fullName evidence="2">Uncharacterized protein</fullName>
    </submittedName>
</protein>